<evidence type="ECO:0000313" key="3">
    <source>
        <dbReference type="EMBL" id="KAF8473637.1"/>
    </source>
</evidence>
<dbReference type="AlphaFoldDB" id="A0A9P5K1D3"/>
<dbReference type="EMBL" id="WHVB01000018">
    <property type="protein sequence ID" value="KAF8473637.1"/>
    <property type="molecule type" value="Genomic_DNA"/>
</dbReference>
<dbReference type="Pfam" id="PF17109">
    <property type="entry name" value="Goodbye"/>
    <property type="match status" value="1"/>
</dbReference>
<dbReference type="Gene3D" id="3.40.50.300">
    <property type="entry name" value="P-loop containing nucleotide triphosphate hydrolases"/>
    <property type="match status" value="1"/>
</dbReference>
<dbReference type="SUPFAM" id="SSF48371">
    <property type="entry name" value="ARM repeat"/>
    <property type="match status" value="1"/>
</dbReference>
<feature type="domain" description="NACHT" evidence="2">
    <location>
        <begin position="407"/>
        <end position="559"/>
    </location>
</feature>
<dbReference type="PANTHER" id="PTHR10039:SF16">
    <property type="entry name" value="GPI INOSITOL-DEACYLASE"/>
    <property type="match status" value="1"/>
</dbReference>
<evidence type="ECO:0000259" key="2">
    <source>
        <dbReference type="PROSITE" id="PS50837"/>
    </source>
</evidence>
<gene>
    <name evidence="3" type="ORF">DFH94DRAFT_684270</name>
</gene>
<dbReference type="PANTHER" id="PTHR10039">
    <property type="entry name" value="AMELOGENIN"/>
    <property type="match status" value="1"/>
</dbReference>
<dbReference type="SUPFAM" id="SSF52540">
    <property type="entry name" value="P-loop containing nucleoside triphosphate hydrolases"/>
    <property type="match status" value="1"/>
</dbReference>
<reference evidence="3" key="2">
    <citation type="journal article" date="2020" name="Nat. Commun.">
        <title>Large-scale genome sequencing of mycorrhizal fungi provides insights into the early evolution of symbiotic traits.</title>
        <authorList>
            <person name="Miyauchi S."/>
            <person name="Kiss E."/>
            <person name="Kuo A."/>
            <person name="Drula E."/>
            <person name="Kohler A."/>
            <person name="Sanchez-Garcia M."/>
            <person name="Morin E."/>
            <person name="Andreopoulos B."/>
            <person name="Barry K.W."/>
            <person name="Bonito G."/>
            <person name="Buee M."/>
            <person name="Carver A."/>
            <person name="Chen C."/>
            <person name="Cichocki N."/>
            <person name="Clum A."/>
            <person name="Culley D."/>
            <person name="Crous P.W."/>
            <person name="Fauchery L."/>
            <person name="Girlanda M."/>
            <person name="Hayes R.D."/>
            <person name="Keri Z."/>
            <person name="LaButti K."/>
            <person name="Lipzen A."/>
            <person name="Lombard V."/>
            <person name="Magnuson J."/>
            <person name="Maillard F."/>
            <person name="Murat C."/>
            <person name="Nolan M."/>
            <person name="Ohm R.A."/>
            <person name="Pangilinan J."/>
            <person name="Pereira M.F."/>
            <person name="Perotto S."/>
            <person name="Peter M."/>
            <person name="Pfister S."/>
            <person name="Riley R."/>
            <person name="Sitrit Y."/>
            <person name="Stielow J.B."/>
            <person name="Szollosi G."/>
            <person name="Zifcakova L."/>
            <person name="Stursova M."/>
            <person name="Spatafora J.W."/>
            <person name="Tedersoo L."/>
            <person name="Vaario L.M."/>
            <person name="Yamada A."/>
            <person name="Yan M."/>
            <person name="Wang P."/>
            <person name="Xu J."/>
            <person name="Bruns T."/>
            <person name="Baldrian P."/>
            <person name="Vilgalys R."/>
            <person name="Dunand C."/>
            <person name="Henrissat B."/>
            <person name="Grigoriev I.V."/>
            <person name="Hibbett D."/>
            <person name="Nagy L.G."/>
            <person name="Martin F.M."/>
        </authorList>
    </citation>
    <scope>NUCLEOTIDE SEQUENCE</scope>
    <source>
        <strain evidence="3">Prilba</strain>
    </source>
</reference>
<dbReference type="PROSITE" id="PS50837">
    <property type="entry name" value="NACHT"/>
    <property type="match status" value="1"/>
</dbReference>
<dbReference type="Pfam" id="PF24883">
    <property type="entry name" value="NPHP3_N"/>
    <property type="match status" value="1"/>
</dbReference>
<protein>
    <recommendedName>
        <fullName evidence="2">NACHT domain-containing protein</fullName>
    </recommendedName>
</protein>
<dbReference type="InterPro" id="IPR056884">
    <property type="entry name" value="NPHP3-like_N"/>
</dbReference>
<dbReference type="InterPro" id="IPR031350">
    <property type="entry name" value="Goodbye_dom"/>
</dbReference>
<dbReference type="OrthoDB" id="448455at2759"/>
<sequence>MCRKGTVGPWSAILRGGEDVDSVREKIEKTPQKQSMVIKNSGMSGDKMTWKEQDRPDIRVGQVSQVTNKPEGELAVPEDTASSTVLSISTRFCKPSPPSSYAAPLCDPKRFWQWDYEKQTGIRLADHPLAEQLQNCQSVESVTALLQEQARANQAFGKFRESDKIFKSLKSVVSTLSRVSAIAAFSQAIGTSFPLAGAIQTGLGILLTAFKGVSADFDALVDLLESIEHFLKRLDIYTKVPPTPAMTEIVVKILVELLSTLALATKQIRQGRLKKFVKKLLGENEIDAVLQRLDRLTQDEARTTAAQTLEVVYGLVQNMRVVIDEGKASADTVRDALEIIQQMASEMNKSKRQIFRDKLLQDVRSWLSPPDPWKNHNIARESQHTGTAVWFVRGSTLSEWKSSGPRSLLWIHGKPGAGKSVLCSTIIEDIISMRKSGLASLAFFYFDFREDEKRDLRGLLSSVLVQLCHQSDSYYQILSGFYSEHVNGSQHPSDDALVQCLKDILEVPGQAPVYLIIDGLEECSNISAVPSPREEVLMLLEDLIDSQLPNLRVCVTSRPEIDIKVALEPLSFRSVSLHDESGQIEDIDNYIRSVVNKDPKMRRWKPADKELVIDVLINKSDGMFRWVYCQIVYLRLCLPGRIRHALDELPETLDETYERALQDIDEANWEFAHRLLQCVSVAFRPLRVAELAEILSFDFKTGPIPKFHEDLRLEDPVEAVLSTTSSLLAIVDVEGSPVIQFSHFSAKEYLTSDRLAGTNDILSRRYHISMTPAHTLAAQACLGILLHLDKDVSRDSLTKYPLAEYAAKHWIDHARIEVETNQASSNALDLQNRIAPKESNRTSRHAVATQGIPFALRCFLRL</sequence>
<keyword evidence="1" id="KW-0677">Repeat</keyword>
<comment type="caution">
    <text evidence="3">The sequence shown here is derived from an EMBL/GenBank/DDBJ whole genome shotgun (WGS) entry which is preliminary data.</text>
</comment>
<organism evidence="3 4">
    <name type="scientific">Russula ochroleuca</name>
    <dbReference type="NCBI Taxonomy" id="152965"/>
    <lineage>
        <taxon>Eukaryota</taxon>
        <taxon>Fungi</taxon>
        <taxon>Dikarya</taxon>
        <taxon>Basidiomycota</taxon>
        <taxon>Agaricomycotina</taxon>
        <taxon>Agaricomycetes</taxon>
        <taxon>Russulales</taxon>
        <taxon>Russulaceae</taxon>
        <taxon>Russula</taxon>
    </lineage>
</organism>
<dbReference type="InterPro" id="IPR054471">
    <property type="entry name" value="GPIID_WHD"/>
</dbReference>
<dbReference type="Proteomes" id="UP000759537">
    <property type="component" value="Unassembled WGS sequence"/>
</dbReference>
<proteinExistence type="predicted"/>
<accession>A0A9P5K1D3</accession>
<dbReference type="InterPro" id="IPR007111">
    <property type="entry name" value="NACHT_NTPase"/>
</dbReference>
<reference evidence="3" key="1">
    <citation type="submission" date="2019-10" db="EMBL/GenBank/DDBJ databases">
        <authorList>
            <consortium name="DOE Joint Genome Institute"/>
            <person name="Kuo A."/>
            <person name="Miyauchi S."/>
            <person name="Kiss E."/>
            <person name="Drula E."/>
            <person name="Kohler A."/>
            <person name="Sanchez-Garcia M."/>
            <person name="Andreopoulos B."/>
            <person name="Barry K.W."/>
            <person name="Bonito G."/>
            <person name="Buee M."/>
            <person name="Carver A."/>
            <person name="Chen C."/>
            <person name="Cichocki N."/>
            <person name="Clum A."/>
            <person name="Culley D."/>
            <person name="Crous P.W."/>
            <person name="Fauchery L."/>
            <person name="Girlanda M."/>
            <person name="Hayes R."/>
            <person name="Keri Z."/>
            <person name="LaButti K."/>
            <person name="Lipzen A."/>
            <person name="Lombard V."/>
            <person name="Magnuson J."/>
            <person name="Maillard F."/>
            <person name="Morin E."/>
            <person name="Murat C."/>
            <person name="Nolan M."/>
            <person name="Ohm R."/>
            <person name="Pangilinan J."/>
            <person name="Pereira M."/>
            <person name="Perotto S."/>
            <person name="Peter M."/>
            <person name="Riley R."/>
            <person name="Sitrit Y."/>
            <person name="Stielow B."/>
            <person name="Szollosi G."/>
            <person name="Zifcakova L."/>
            <person name="Stursova M."/>
            <person name="Spatafora J.W."/>
            <person name="Tedersoo L."/>
            <person name="Vaario L.-M."/>
            <person name="Yamada A."/>
            <person name="Yan M."/>
            <person name="Wang P."/>
            <person name="Xu J."/>
            <person name="Bruns T."/>
            <person name="Baldrian P."/>
            <person name="Vilgalys R."/>
            <person name="Henrissat B."/>
            <person name="Grigoriev I.V."/>
            <person name="Hibbett D."/>
            <person name="Nagy L.G."/>
            <person name="Martin F.M."/>
        </authorList>
    </citation>
    <scope>NUCLEOTIDE SEQUENCE</scope>
    <source>
        <strain evidence="3">Prilba</strain>
    </source>
</reference>
<keyword evidence="4" id="KW-1185">Reference proteome</keyword>
<evidence type="ECO:0000313" key="4">
    <source>
        <dbReference type="Proteomes" id="UP000759537"/>
    </source>
</evidence>
<dbReference type="InterPro" id="IPR027417">
    <property type="entry name" value="P-loop_NTPase"/>
</dbReference>
<dbReference type="Pfam" id="PF22939">
    <property type="entry name" value="WHD_GPIID"/>
    <property type="match status" value="1"/>
</dbReference>
<dbReference type="InterPro" id="IPR016024">
    <property type="entry name" value="ARM-type_fold"/>
</dbReference>
<name>A0A9P5K1D3_9AGAM</name>
<evidence type="ECO:0000256" key="1">
    <source>
        <dbReference type="ARBA" id="ARBA00022737"/>
    </source>
</evidence>